<dbReference type="EnsemblMetazoa" id="MDOA013228-RA">
    <property type="protein sequence ID" value="MDOA013228-PA"/>
    <property type="gene ID" value="MDOA013228"/>
</dbReference>
<keyword evidence="4 9" id="KW-0413">Isomerase</keyword>
<dbReference type="SMART" id="SM00028">
    <property type="entry name" value="TPR"/>
    <property type="match status" value="2"/>
</dbReference>
<keyword evidence="2" id="KW-0677">Repeat</keyword>
<name>A0A1I8NAG1_MUSDO</name>
<dbReference type="InterPro" id="IPR046357">
    <property type="entry name" value="PPIase_dom_sf"/>
</dbReference>
<protein>
    <recommendedName>
        <fullName evidence="4">peptidylprolyl isomerase</fullName>
        <ecNumber evidence="4">5.2.1.8</ecNumber>
    </recommendedName>
</protein>
<dbReference type="InterPro" id="IPR042282">
    <property type="entry name" value="FKBP6/shu"/>
</dbReference>
<dbReference type="RefSeq" id="XP_058975274.1">
    <property type="nucleotide sequence ID" value="XM_059119291.1"/>
</dbReference>
<evidence type="ECO:0000256" key="4">
    <source>
        <dbReference type="PROSITE-ProRule" id="PRU00277"/>
    </source>
</evidence>
<dbReference type="AlphaFoldDB" id="A0A1I8NAG1"/>
<dbReference type="Gene3D" id="1.25.40.10">
    <property type="entry name" value="Tetratricopeptide repeat domain"/>
    <property type="match status" value="1"/>
</dbReference>
<dbReference type="GO" id="GO:0034587">
    <property type="term" value="P:piRNA processing"/>
    <property type="evidence" value="ECO:0007669"/>
    <property type="project" value="TreeGrafter"/>
</dbReference>
<evidence type="ECO:0000256" key="5">
    <source>
        <dbReference type="PROSITE-ProRule" id="PRU00339"/>
    </source>
</evidence>
<dbReference type="GO" id="GO:0005737">
    <property type="term" value="C:cytoplasm"/>
    <property type="evidence" value="ECO:0007669"/>
    <property type="project" value="TreeGrafter"/>
</dbReference>
<dbReference type="EC" id="5.2.1.8" evidence="4"/>
<dbReference type="Gene3D" id="3.10.50.40">
    <property type="match status" value="1"/>
</dbReference>
<dbReference type="SUPFAM" id="SSF54534">
    <property type="entry name" value="FKBP-like"/>
    <property type="match status" value="1"/>
</dbReference>
<dbReference type="STRING" id="7370.A0A1I8NAG1"/>
<proteinExistence type="inferred from homology"/>
<dbReference type="Pfam" id="PF00254">
    <property type="entry name" value="FKBP_C"/>
    <property type="match status" value="1"/>
</dbReference>
<dbReference type="VEuPathDB" id="VectorBase:MDOMA2_017834"/>
<evidence type="ECO:0000256" key="3">
    <source>
        <dbReference type="ARBA" id="ARBA00022803"/>
    </source>
</evidence>
<dbReference type="InterPro" id="IPR019734">
    <property type="entry name" value="TPR_rpt"/>
</dbReference>
<dbReference type="GO" id="GO:0051879">
    <property type="term" value="F:Hsp90 protein binding"/>
    <property type="evidence" value="ECO:0007669"/>
    <property type="project" value="TreeGrafter"/>
</dbReference>
<evidence type="ECO:0000313" key="9">
    <source>
        <dbReference type="RefSeq" id="XP_058975274.1"/>
    </source>
</evidence>
<dbReference type="VEuPathDB" id="VectorBase:MDOA013228"/>
<evidence type="ECO:0000256" key="1">
    <source>
        <dbReference type="ARBA" id="ARBA00009648"/>
    </source>
</evidence>
<dbReference type="eggNOG" id="KOG0543">
    <property type="taxonomic scope" value="Eukaryota"/>
</dbReference>
<accession>A0A1I8NAG1</accession>
<evidence type="ECO:0000313" key="8">
    <source>
        <dbReference type="Proteomes" id="UP001652621"/>
    </source>
</evidence>
<dbReference type="GO" id="GO:0003755">
    <property type="term" value="F:peptidyl-prolyl cis-trans isomerase activity"/>
    <property type="evidence" value="ECO:0007669"/>
    <property type="project" value="UniProtKB-KW"/>
</dbReference>
<sequence>MEDTGVCNFLKDPLSINDLITSGTNFEINTNFDEGFTNDIYDELNLGSDDEQDDDSKNCIDQSLLVSPWTKSFDELKQHMRQVNENMWKKITKVGDESEGVVPPVNARACIRYNAYWEGEGTPFDSTFLRGSSYSFYTGRNEVLQGLEDAVCTMHKGENAQFLISYNLLFREMGCPPRVKPKADGLFIIEVVSYNLIGDIDAEQQIPEEDRDKYSVVIDKVKEIHLKGLDFFSQGMYRNACRAFEKALDLLKFSRLTSEEEEKAQSAFLLKLYTNLAVCYIKVNAPAKTCIMCKEIRHLTNNKPSCKALFQEGRALLMLGEYEKARSHLIKAQHMEPHNLDISAELKLLEERYKSYKESEKKLWTKAMGLIKNADDEPVKTNPSDIDELEQEMLNLMIHFKDDNDQKSLKLPSGLTTKEIETLDGLAKRLDLKLTLNTLDSTQYIITKKT</sequence>
<dbReference type="InterPro" id="IPR011990">
    <property type="entry name" value="TPR-like_helical_dom_sf"/>
</dbReference>
<reference evidence="7" key="1">
    <citation type="submission" date="2020-05" db="UniProtKB">
        <authorList>
            <consortium name="EnsemblMetazoa"/>
        </authorList>
    </citation>
    <scope>IDENTIFICATION</scope>
    <source>
        <strain evidence="7">Aabys</strain>
    </source>
</reference>
<keyword evidence="4" id="KW-0697">Rotamase</keyword>
<dbReference type="PANTHER" id="PTHR46674">
    <property type="entry name" value="INACTIVE PEPTIDYL-PROLYL CIS-TRANS ISOMERASE FKBP6"/>
    <property type="match status" value="1"/>
</dbReference>
<feature type="repeat" description="TPR" evidence="5">
    <location>
        <begin position="306"/>
        <end position="339"/>
    </location>
</feature>
<dbReference type="GO" id="GO:0007283">
    <property type="term" value="P:spermatogenesis"/>
    <property type="evidence" value="ECO:0007669"/>
    <property type="project" value="TreeGrafter"/>
</dbReference>
<organism evidence="7">
    <name type="scientific">Musca domestica</name>
    <name type="common">House fly</name>
    <dbReference type="NCBI Taxonomy" id="7370"/>
    <lineage>
        <taxon>Eukaryota</taxon>
        <taxon>Metazoa</taxon>
        <taxon>Ecdysozoa</taxon>
        <taxon>Arthropoda</taxon>
        <taxon>Hexapoda</taxon>
        <taxon>Insecta</taxon>
        <taxon>Pterygota</taxon>
        <taxon>Neoptera</taxon>
        <taxon>Endopterygota</taxon>
        <taxon>Diptera</taxon>
        <taxon>Brachycera</taxon>
        <taxon>Muscomorpha</taxon>
        <taxon>Muscoidea</taxon>
        <taxon>Muscidae</taxon>
        <taxon>Musca</taxon>
    </lineage>
</organism>
<dbReference type="PROSITE" id="PS50059">
    <property type="entry name" value="FKBP_PPIASE"/>
    <property type="match status" value="1"/>
</dbReference>
<keyword evidence="8" id="KW-1185">Reference proteome</keyword>
<gene>
    <name evidence="7" type="primary">101897354</name>
    <name evidence="9" type="synonym">LOC101897354</name>
</gene>
<feature type="domain" description="PPIase FKBP-type" evidence="6">
    <location>
        <begin position="106"/>
        <end position="195"/>
    </location>
</feature>
<dbReference type="InterPro" id="IPR001179">
    <property type="entry name" value="PPIase_FKBP_dom"/>
</dbReference>
<dbReference type="SUPFAM" id="SSF48452">
    <property type="entry name" value="TPR-like"/>
    <property type="match status" value="1"/>
</dbReference>
<dbReference type="PROSITE" id="PS50005">
    <property type="entry name" value="TPR"/>
    <property type="match status" value="1"/>
</dbReference>
<evidence type="ECO:0000256" key="2">
    <source>
        <dbReference type="ARBA" id="ARBA00022737"/>
    </source>
</evidence>
<evidence type="ECO:0000259" key="6">
    <source>
        <dbReference type="PROSITE" id="PS50059"/>
    </source>
</evidence>
<comment type="catalytic activity">
    <reaction evidence="4">
        <text>[protein]-peptidylproline (omega=180) = [protein]-peptidylproline (omega=0)</text>
        <dbReference type="Rhea" id="RHEA:16237"/>
        <dbReference type="Rhea" id="RHEA-COMP:10747"/>
        <dbReference type="Rhea" id="RHEA-COMP:10748"/>
        <dbReference type="ChEBI" id="CHEBI:83833"/>
        <dbReference type="ChEBI" id="CHEBI:83834"/>
        <dbReference type="EC" id="5.2.1.8"/>
    </reaction>
</comment>
<keyword evidence="3 5" id="KW-0802">TPR repeat</keyword>
<dbReference type="OrthoDB" id="8116123at2759"/>
<reference evidence="9" key="2">
    <citation type="submission" date="2025-05" db="UniProtKB">
        <authorList>
            <consortium name="RefSeq"/>
        </authorList>
    </citation>
    <scope>IDENTIFICATION</scope>
    <source>
        <strain evidence="9">Aabys</strain>
        <tissue evidence="9">Whole body</tissue>
    </source>
</reference>
<comment type="similarity">
    <text evidence="1">Belongs to the FKBP6 family.</text>
</comment>
<dbReference type="PANTHER" id="PTHR46674:SF1">
    <property type="entry name" value="INACTIVE PEPTIDYL-PROLYL CIS-TRANS ISOMERASE FKBP6"/>
    <property type="match status" value="1"/>
</dbReference>
<evidence type="ECO:0000313" key="7">
    <source>
        <dbReference type="EnsemblMetazoa" id="MDOA013228-PA"/>
    </source>
</evidence>
<dbReference type="Proteomes" id="UP001652621">
    <property type="component" value="Unplaced"/>
</dbReference>